<evidence type="ECO:0000256" key="9">
    <source>
        <dbReference type="ARBA" id="ARBA00023229"/>
    </source>
</evidence>
<dbReference type="Pfam" id="PF13292">
    <property type="entry name" value="DXP_synthase_N"/>
    <property type="match status" value="1"/>
</dbReference>
<dbReference type="GO" id="GO:0000287">
    <property type="term" value="F:magnesium ion binding"/>
    <property type="evidence" value="ECO:0007669"/>
    <property type="project" value="UniProtKB-UniRule"/>
</dbReference>
<keyword evidence="7 10" id="KW-0784">Thiamine biosynthesis</keyword>
<feature type="binding site" evidence="10">
    <location>
        <begin position="137"/>
        <end position="138"/>
    </location>
    <ligand>
        <name>thiamine diphosphate</name>
        <dbReference type="ChEBI" id="CHEBI:58937"/>
    </ligand>
</feature>
<comment type="similarity">
    <text evidence="2 10">Belongs to the transketolase family. DXPS subfamily.</text>
</comment>
<dbReference type="InterPro" id="IPR029061">
    <property type="entry name" value="THDP-binding"/>
</dbReference>
<keyword evidence="9 10" id="KW-0414">Isoprene biosynthesis</keyword>
<reference evidence="12" key="1">
    <citation type="journal article" date="2021" name="PeerJ">
        <title>Extensive microbial diversity within the chicken gut microbiome revealed by metagenomics and culture.</title>
        <authorList>
            <person name="Gilroy R."/>
            <person name="Ravi A."/>
            <person name="Getino M."/>
            <person name="Pursley I."/>
            <person name="Horton D.L."/>
            <person name="Alikhan N.F."/>
            <person name="Baker D."/>
            <person name="Gharbi K."/>
            <person name="Hall N."/>
            <person name="Watson M."/>
            <person name="Adriaenssens E.M."/>
            <person name="Foster-Nyarko E."/>
            <person name="Jarju S."/>
            <person name="Secka A."/>
            <person name="Antonio M."/>
            <person name="Oren A."/>
            <person name="Chaudhuri R.R."/>
            <person name="La Ragione R."/>
            <person name="Hildebrand F."/>
            <person name="Pallen M.J."/>
        </authorList>
    </citation>
    <scope>NUCLEOTIDE SEQUENCE</scope>
    <source>
        <strain evidence="12">CHK192-19661</strain>
    </source>
</reference>
<gene>
    <name evidence="10 12" type="primary">dxs</name>
    <name evidence="12" type="ORF">H9726_03225</name>
</gene>
<comment type="subunit">
    <text evidence="3 10">Homodimer.</text>
</comment>
<evidence type="ECO:0000256" key="4">
    <source>
        <dbReference type="ARBA" id="ARBA00022679"/>
    </source>
</evidence>
<dbReference type="GO" id="GO:0016114">
    <property type="term" value="P:terpenoid biosynthetic process"/>
    <property type="evidence" value="ECO:0007669"/>
    <property type="project" value="UniProtKB-UniRule"/>
</dbReference>
<dbReference type="InterPro" id="IPR049557">
    <property type="entry name" value="Transketolase_CS"/>
</dbReference>
<dbReference type="SMART" id="SM00861">
    <property type="entry name" value="Transket_pyr"/>
    <property type="match status" value="1"/>
</dbReference>
<feature type="binding site" evidence="10">
    <location>
        <begin position="105"/>
        <end position="107"/>
    </location>
    <ligand>
        <name>thiamine diphosphate</name>
        <dbReference type="ChEBI" id="CHEBI:58937"/>
    </ligand>
</feature>
<evidence type="ECO:0000259" key="11">
    <source>
        <dbReference type="SMART" id="SM00861"/>
    </source>
</evidence>
<comment type="caution">
    <text evidence="12">The sequence shown here is derived from an EMBL/GenBank/DDBJ whole genome shotgun (WGS) entry which is preliminary data.</text>
</comment>
<keyword evidence="4 10" id="KW-0808">Transferase</keyword>
<comment type="cofactor">
    <cofactor evidence="10">
        <name>thiamine diphosphate</name>
        <dbReference type="ChEBI" id="CHEBI:58937"/>
    </cofactor>
    <text evidence="10">Binds 1 thiamine pyrophosphate per subunit.</text>
</comment>
<dbReference type="InterPro" id="IPR005477">
    <property type="entry name" value="Dxylulose-5-P_synthase"/>
</dbReference>
<feature type="binding site" evidence="10">
    <location>
        <position position="165"/>
    </location>
    <ligand>
        <name>thiamine diphosphate</name>
        <dbReference type="ChEBI" id="CHEBI:58937"/>
    </ligand>
</feature>
<dbReference type="CDD" id="cd07033">
    <property type="entry name" value="TPP_PYR_DXS_TK_like"/>
    <property type="match status" value="1"/>
</dbReference>
<dbReference type="InterPro" id="IPR033248">
    <property type="entry name" value="Transketolase_C"/>
</dbReference>
<dbReference type="NCBIfam" id="NF003933">
    <property type="entry name" value="PRK05444.2-2"/>
    <property type="match status" value="1"/>
</dbReference>
<dbReference type="HAMAP" id="MF_00315">
    <property type="entry name" value="DXP_synth"/>
    <property type="match status" value="1"/>
</dbReference>
<dbReference type="GO" id="GO:0008661">
    <property type="term" value="F:1-deoxy-D-xylulose-5-phosphate synthase activity"/>
    <property type="evidence" value="ECO:0007669"/>
    <property type="project" value="UniProtKB-UniRule"/>
</dbReference>
<evidence type="ECO:0000256" key="3">
    <source>
        <dbReference type="ARBA" id="ARBA00011738"/>
    </source>
</evidence>
<evidence type="ECO:0000256" key="1">
    <source>
        <dbReference type="ARBA" id="ARBA00004980"/>
    </source>
</evidence>
<feature type="binding site" evidence="10">
    <location>
        <position position="272"/>
    </location>
    <ligand>
        <name>thiamine diphosphate</name>
        <dbReference type="ChEBI" id="CHEBI:58937"/>
    </ligand>
</feature>
<comment type="catalytic activity">
    <reaction evidence="10">
        <text>D-glyceraldehyde 3-phosphate + pyruvate + H(+) = 1-deoxy-D-xylulose 5-phosphate + CO2</text>
        <dbReference type="Rhea" id="RHEA:12605"/>
        <dbReference type="ChEBI" id="CHEBI:15361"/>
        <dbReference type="ChEBI" id="CHEBI:15378"/>
        <dbReference type="ChEBI" id="CHEBI:16526"/>
        <dbReference type="ChEBI" id="CHEBI:57792"/>
        <dbReference type="ChEBI" id="CHEBI:59776"/>
        <dbReference type="EC" id="2.2.1.7"/>
    </reaction>
</comment>
<comment type="cofactor">
    <cofactor evidence="10">
        <name>Mg(2+)</name>
        <dbReference type="ChEBI" id="CHEBI:18420"/>
    </cofactor>
    <text evidence="10">Binds 1 Mg(2+) ion per subunit.</text>
</comment>
<feature type="domain" description="Transketolase-like pyrimidine-binding" evidence="11">
    <location>
        <begin position="294"/>
        <end position="458"/>
    </location>
</feature>
<keyword evidence="8 10" id="KW-0786">Thiamine pyrophosphate</keyword>
<dbReference type="PANTHER" id="PTHR43322:SF5">
    <property type="entry name" value="1-DEOXY-D-XYLULOSE-5-PHOSPHATE SYNTHASE, CHLOROPLASTIC"/>
    <property type="match status" value="1"/>
</dbReference>
<comment type="pathway">
    <text evidence="1 10">Metabolic intermediate biosynthesis; 1-deoxy-D-xylulose 5-phosphate biosynthesis; 1-deoxy-D-xylulose 5-phosphate from D-glyceraldehyde 3-phosphate and pyruvate: step 1/1.</text>
</comment>
<dbReference type="PANTHER" id="PTHR43322">
    <property type="entry name" value="1-D-DEOXYXYLULOSE 5-PHOSPHATE SYNTHASE-RELATED"/>
    <property type="match status" value="1"/>
</dbReference>
<dbReference type="AlphaFoldDB" id="A0A9D2D6G5"/>
<evidence type="ECO:0000313" key="13">
    <source>
        <dbReference type="Proteomes" id="UP000824025"/>
    </source>
</evidence>
<keyword evidence="5 10" id="KW-0479">Metal-binding</keyword>
<feature type="binding site" evidence="10">
    <location>
        <position position="345"/>
    </location>
    <ligand>
        <name>thiamine diphosphate</name>
        <dbReference type="ChEBI" id="CHEBI:58937"/>
    </ligand>
</feature>
<accession>A0A9D2D6G5</accession>
<dbReference type="EC" id="2.2.1.7" evidence="10"/>
<dbReference type="CDD" id="cd02007">
    <property type="entry name" value="TPP_DXS"/>
    <property type="match status" value="1"/>
</dbReference>
<sequence length="597" mass="64350">MLAEELKSMNIKQLGELAAKLRGELISGVRAGGGHLASNLGVVELTLALYKVFDFPKDKLIFDVGHQSYVHKLLTGRSLDTLRTQGGTGGFPDPAESGYDAFVAGHSGTSVAAGIGYCNARDLRGESYKVISLIGDASLGNGLALEAVFASEKKPENFVVVLNDNGMSIDKNHSALYRTISKMTAKRRYRKFNSFLGKTFRETGAFGKRLRRIKYVLKGWFNKNDFFERCGFKYVGPVNGHDLHELVGVLSDISRMEEPVLLHAVTVKGRGYAEAEEDPARFHGVGKNFSAGENSFSVALGRLLCARAEEDPSLVAVTAAMTDGVGLSAFAEKYPARLFDAGICEEYAVTMAAGMAKGGLSPVVCLYSTFLQRALDQIAHDVCLQNLPVIFCIDRAGFVGSDGKTHQGLLDLSFLRAVPNLHIYCPKDCAELADVFGFARAQGVPAAIRYPNGYCPNLGSRTRISQRHLWEVLKEGEGVAVLACGARACARALEAAKQPDLADTMVVNCRTVKPLDEALLKEIAGRKIVAFEEGYAEGGFGSAVAGYYADNAQPVQLKIMGAPSRFYAHASAAQQAEEAKLTAADLALKIRALKSRP</sequence>
<reference evidence="12" key="2">
    <citation type="submission" date="2021-04" db="EMBL/GenBank/DDBJ databases">
        <authorList>
            <person name="Gilroy R."/>
        </authorList>
    </citation>
    <scope>NUCLEOTIDE SEQUENCE</scope>
    <source>
        <strain evidence="12">CHK192-19661</strain>
    </source>
</reference>
<feature type="binding site" evidence="10">
    <location>
        <position position="136"/>
    </location>
    <ligand>
        <name>Mg(2+)</name>
        <dbReference type="ChEBI" id="CHEBI:18420"/>
    </ligand>
</feature>
<dbReference type="Gene3D" id="3.40.50.920">
    <property type="match status" value="1"/>
</dbReference>
<name>A0A9D2D6G5_9FIRM</name>
<proteinExistence type="inferred from homology"/>
<dbReference type="SUPFAM" id="SSF52922">
    <property type="entry name" value="TK C-terminal domain-like"/>
    <property type="match status" value="1"/>
</dbReference>
<feature type="binding site" evidence="10">
    <location>
        <position position="165"/>
    </location>
    <ligand>
        <name>Mg(2+)</name>
        <dbReference type="ChEBI" id="CHEBI:18420"/>
    </ligand>
</feature>
<protein>
    <recommendedName>
        <fullName evidence="10">1-deoxy-D-xylulose-5-phosphate synthase</fullName>
        <ecNumber evidence="10">2.2.1.7</ecNumber>
    </recommendedName>
    <alternativeName>
        <fullName evidence="10">1-deoxyxylulose-5-phosphate synthase</fullName>
        <shortName evidence="10">DXP synthase</shortName>
        <shortName evidence="10">DXPS</shortName>
    </alternativeName>
</protein>
<evidence type="ECO:0000256" key="7">
    <source>
        <dbReference type="ARBA" id="ARBA00022977"/>
    </source>
</evidence>
<dbReference type="NCBIfam" id="TIGR00204">
    <property type="entry name" value="dxs"/>
    <property type="match status" value="1"/>
</dbReference>
<evidence type="ECO:0000256" key="10">
    <source>
        <dbReference type="HAMAP-Rule" id="MF_00315"/>
    </source>
</evidence>
<evidence type="ECO:0000256" key="6">
    <source>
        <dbReference type="ARBA" id="ARBA00022842"/>
    </source>
</evidence>
<dbReference type="InterPro" id="IPR009014">
    <property type="entry name" value="Transketo_C/PFOR_II"/>
</dbReference>
<evidence type="ECO:0000256" key="5">
    <source>
        <dbReference type="ARBA" id="ARBA00022723"/>
    </source>
</evidence>
<dbReference type="GO" id="GO:0009228">
    <property type="term" value="P:thiamine biosynthetic process"/>
    <property type="evidence" value="ECO:0007669"/>
    <property type="project" value="UniProtKB-UniRule"/>
</dbReference>
<evidence type="ECO:0000256" key="2">
    <source>
        <dbReference type="ARBA" id="ARBA00011081"/>
    </source>
</evidence>
<dbReference type="InterPro" id="IPR005475">
    <property type="entry name" value="Transketolase-like_Pyr-bd"/>
</dbReference>
<dbReference type="GO" id="GO:0005829">
    <property type="term" value="C:cytosol"/>
    <property type="evidence" value="ECO:0007669"/>
    <property type="project" value="TreeGrafter"/>
</dbReference>
<dbReference type="SUPFAM" id="SSF52518">
    <property type="entry name" value="Thiamin diphosphate-binding fold (THDP-binding)"/>
    <property type="match status" value="2"/>
</dbReference>
<dbReference type="Pfam" id="PF02779">
    <property type="entry name" value="Transket_pyr"/>
    <property type="match status" value="1"/>
</dbReference>
<dbReference type="GO" id="GO:0019288">
    <property type="term" value="P:isopentenyl diphosphate biosynthetic process, methylerythritol 4-phosphate pathway"/>
    <property type="evidence" value="ECO:0007669"/>
    <property type="project" value="TreeGrafter"/>
</dbReference>
<dbReference type="Pfam" id="PF02780">
    <property type="entry name" value="Transketolase_C"/>
    <property type="match status" value="1"/>
</dbReference>
<organism evidence="12 13">
    <name type="scientific">Candidatus Borkfalkia avicola</name>
    <dbReference type="NCBI Taxonomy" id="2838503"/>
    <lineage>
        <taxon>Bacteria</taxon>
        <taxon>Bacillati</taxon>
        <taxon>Bacillota</taxon>
        <taxon>Clostridia</taxon>
        <taxon>Christensenellales</taxon>
        <taxon>Christensenellaceae</taxon>
        <taxon>Candidatus Borkfalkia</taxon>
    </lineage>
</organism>
<dbReference type="Gene3D" id="3.40.50.970">
    <property type="match status" value="2"/>
</dbReference>
<comment type="function">
    <text evidence="10">Catalyzes the acyloin condensation reaction between C atoms 2 and 3 of pyruvate and glyceraldehyde 3-phosphate to yield 1-deoxy-D-xylulose-5-phosphate (DXP).</text>
</comment>
<dbReference type="PROSITE" id="PS00801">
    <property type="entry name" value="TRANSKETOLASE_1"/>
    <property type="match status" value="1"/>
</dbReference>
<feature type="binding site" evidence="10">
    <location>
        <position position="66"/>
    </location>
    <ligand>
        <name>thiamine diphosphate</name>
        <dbReference type="ChEBI" id="CHEBI:58937"/>
    </ligand>
</feature>
<evidence type="ECO:0000256" key="8">
    <source>
        <dbReference type="ARBA" id="ARBA00023052"/>
    </source>
</evidence>
<evidence type="ECO:0000313" key="12">
    <source>
        <dbReference type="EMBL" id="HIZ09481.1"/>
    </source>
</evidence>
<keyword evidence="6 10" id="KW-0460">Magnesium</keyword>
<dbReference type="Proteomes" id="UP000824025">
    <property type="component" value="Unassembled WGS sequence"/>
</dbReference>
<dbReference type="EMBL" id="DXCF01000018">
    <property type="protein sequence ID" value="HIZ09481.1"/>
    <property type="molecule type" value="Genomic_DNA"/>
</dbReference>
<dbReference type="GO" id="GO:0030976">
    <property type="term" value="F:thiamine pyrophosphate binding"/>
    <property type="evidence" value="ECO:0007669"/>
    <property type="project" value="UniProtKB-UniRule"/>
</dbReference>